<dbReference type="InterPro" id="IPR011050">
    <property type="entry name" value="Pectin_lyase_fold/virulence"/>
</dbReference>
<evidence type="ECO:0000313" key="2">
    <source>
        <dbReference type="EMBL" id="ALV30365.1"/>
    </source>
</evidence>
<dbReference type="RefSeq" id="WP_058900924.1">
    <property type="nucleotide sequence ID" value="NZ_CP013069.1"/>
</dbReference>
<dbReference type="AlphaFoldDB" id="A0A0U3PSR4"/>
<reference evidence="2 3" key="1">
    <citation type="submission" date="2015-10" db="EMBL/GenBank/DDBJ databases">
        <title>The world's first case of liver abscess caused by Pannonibacter phragmitetus.</title>
        <authorList>
            <person name="Ming D."/>
            <person name="Wang M."/>
            <person name="Zhou Y."/>
            <person name="Jiang T."/>
            <person name="Hu S."/>
        </authorList>
    </citation>
    <scope>NUCLEOTIDE SEQUENCE [LARGE SCALE GENOMIC DNA]</scope>
    <source>
        <strain evidence="2 3">31801</strain>
        <plasmid evidence="3">Plasmid p.p-1</plasmid>
    </source>
</reference>
<dbReference type="KEGG" id="pphr:APZ00_24245"/>
<name>A0A0U3PSR4_9HYPH</name>
<dbReference type="Pfam" id="PF12951">
    <property type="entry name" value="PATR"/>
    <property type="match status" value="1"/>
</dbReference>
<dbReference type="InterPro" id="IPR013425">
    <property type="entry name" value="Autotrns_rpt"/>
</dbReference>
<keyword evidence="2" id="KW-0614">Plasmid</keyword>
<geneLocation type="plasmid" evidence="2 3">
    <name>p.p-1</name>
</geneLocation>
<gene>
    <name evidence="2" type="ORF">APZ00_24245</name>
</gene>
<dbReference type="Gene3D" id="2.160.20.20">
    <property type="match status" value="1"/>
</dbReference>
<keyword evidence="1" id="KW-0732">Signal</keyword>
<sequence>MTGGRFNIKNGGGLTSQMFVVEGVMDVSGGSTVTVNDYTQIGVIGNSTLTIASSQMESKGQAQILGLTGTSSVTVSGGTGSWTIADKLTIGIGQGGTNNLTVVDGGTVAVTNGISVDEYSAIRLGTGGQTGTLTAAFIDSAGSIAANFTGSLSLDMPISGTGTLAKSGSGTLTLSGANTYTGATGRLRRHASG</sequence>
<dbReference type="EMBL" id="CP013069">
    <property type="protein sequence ID" value="ALV30365.1"/>
    <property type="molecule type" value="Genomic_DNA"/>
</dbReference>
<evidence type="ECO:0000256" key="1">
    <source>
        <dbReference type="ARBA" id="ARBA00022729"/>
    </source>
</evidence>
<organism evidence="2 3">
    <name type="scientific">Pannonibacter phragmitetus</name>
    <dbReference type="NCBI Taxonomy" id="121719"/>
    <lineage>
        <taxon>Bacteria</taxon>
        <taxon>Pseudomonadati</taxon>
        <taxon>Pseudomonadota</taxon>
        <taxon>Alphaproteobacteria</taxon>
        <taxon>Hyphomicrobiales</taxon>
        <taxon>Stappiaceae</taxon>
        <taxon>Pannonibacter</taxon>
    </lineage>
</organism>
<protein>
    <submittedName>
        <fullName evidence="2">Uncharacterized protein</fullName>
    </submittedName>
</protein>
<keyword evidence="3" id="KW-1185">Reference proteome</keyword>
<evidence type="ECO:0000313" key="3">
    <source>
        <dbReference type="Proteomes" id="UP000064921"/>
    </source>
</evidence>
<accession>A0A0U3PSR4</accession>
<dbReference type="Proteomes" id="UP000064921">
    <property type="component" value="Plasmid p.p-1"/>
</dbReference>
<proteinExistence type="predicted"/>
<dbReference type="InterPro" id="IPR012332">
    <property type="entry name" value="Autotransporter_pectin_lyase_C"/>
</dbReference>
<dbReference type="NCBIfam" id="TIGR02601">
    <property type="entry name" value="autotrns_rpt"/>
    <property type="match status" value="1"/>
</dbReference>
<dbReference type="SUPFAM" id="SSF51126">
    <property type="entry name" value="Pectin lyase-like"/>
    <property type="match status" value="1"/>
</dbReference>